<dbReference type="Proteomes" id="UP000078113">
    <property type="component" value="Unassembled WGS sequence"/>
</dbReference>
<dbReference type="EMBL" id="LWDG02000121">
    <property type="protein sequence ID" value="KAE8268918.1"/>
    <property type="molecule type" value="Genomic_DNA"/>
</dbReference>
<keyword evidence="1" id="KW-0479">Metal-binding</keyword>
<evidence type="ECO:0000256" key="2">
    <source>
        <dbReference type="ARBA" id="ARBA00022771"/>
    </source>
</evidence>
<dbReference type="PROSITE" id="PS00518">
    <property type="entry name" value="ZF_RING_1"/>
    <property type="match status" value="1"/>
</dbReference>
<accession>A0A8X7T5K7</accession>
<keyword evidence="7" id="KW-1185">Reference proteome</keyword>
<keyword evidence="3" id="KW-0862">Zinc</keyword>
<dbReference type="InterPro" id="IPR001841">
    <property type="entry name" value="Znf_RING"/>
</dbReference>
<comment type="caution">
    <text evidence="6">The sequence shown here is derived from an EMBL/GenBank/DDBJ whole genome shotgun (WGS) entry which is preliminary data.</text>
</comment>
<evidence type="ECO:0000256" key="4">
    <source>
        <dbReference type="SAM" id="MobiDB-lite"/>
    </source>
</evidence>
<evidence type="ECO:0000259" key="5">
    <source>
        <dbReference type="SMART" id="SM00184"/>
    </source>
</evidence>
<dbReference type="InterPro" id="IPR017907">
    <property type="entry name" value="Znf_RING_CS"/>
</dbReference>
<dbReference type="AlphaFoldDB" id="A0A8X7T5K7"/>
<dbReference type="InterPro" id="IPR013083">
    <property type="entry name" value="Znf_RING/FYVE/PHD"/>
</dbReference>
<dbReference type="Pfam" id="PF00097">
    <property type="entry name" value="zf-C3HC4"/>
    <property type="match status" value="1"/>
</dbReference>
<organism evidence="6 7">
    <name type="scientific">Tilletia walkeri</name>
    <dbReference type="NCBI Taxonomy" id="117179"/>
    <lineage>
        <taxon>Eukaryota</taxon>
        <taxon>Fungi</taxon>
        <taxon>Dikarya</taxon>
        <taxon>Basidiomycota</taxon>
        <taxon>Ustilaginomycotina</taxon>
        <taxon>Exobasidiomycetes</taxon>
        <taxon>Tilletiales</taxon>
        <taxon>Tilletiaceae</taxon>
        <taxon>Tilletia</taxon>
    </lineage>
</organism>
<feature type="region of interest" description="Disordered" evidence="4">
    <location>
        <begin position="448"/>
        <end position="490"/>
    </location>
</feature>
<feature type="region of interest" description="Disordered" evidence="4">
    <location>
        <begin position="130"/>
        <end position="152"/>
    </location>
</feature>
<evidence type="ECO:0000313" key="7">
    <source>
        <dbReference type="Proteomes" id="UP000078113"/>
    </source>
</evidence>
<evidence type="ECO:0000313" key="6">
    <source>
        <dbReference type="EMBL" id="KAE8268918.1"/>
    </source>
</evidence>
<protein>
    <recommendedName>
        <fullName evidence="5">RING-type domain-containing protein</fullName>
    </recommendedName>
</protein>
<reference evidence="6" key="1">
    <citation type="submission" date="2016-04" db="EMBL/GenBank/DDBJ databases">
        <authorList>
            <person name="Nguyen H.D."/>
            <person name="Samba Siva P."/>
            <person name="Cullis J."/>
            <person name="Levesque C.A."/>
            <person name="Hambleton S."/>
        </authorList>
    </citation>
    <scope>NUCLEOTIDE SEQUENCE</scope>
    <source>
        <strain evidence="6">DAOMC 236422</strain>
    </source>
</reference>
<name>A0A8X7T5K7_9BASI</name>
<gene>
    <name evidence="6" type="ORF">A4X09_0g3420</name>
</gene>
<dbReference type="InterPro" id="IPR018957">
    <property type="entry name" value="Znf_C3HC4_RING-type"/>
</dbReference>
<keyword evidence="2" id="KW-0863">Zinc-finger</keyword>
<dbReference type="PANTHER" id="PTHR23327:SF51">
    <property type="entry name" value="TRANSCRIPTIONAL REGULATOR OF YEAST FORM ADHERENCE 3"/>
    <property type="match status" value="1"/>
</dbReference>
<feature type="domain" description="RING-type" evidence="5">
    <location>
        <begin position="340"/>
        <end position="497"/>
    </location>
</feature>
<sequence length="556" mass="61295">MMSTTTSMHERAISLVDEIIGLCQPTVQARDLSLWRSFLALWHDANIFDDQPLDLGGSGLLRKPGKAIGSTSSHISANDAEAKLSEFESELASRRWIKRARQSTKLDGLEIDTRSPPPQRTNTTLSEIEKDPSKLNRSLSMPSSIFGLPRRTSTSLSLQRILSPRRDTGPPPRQRFKSTASSLLPNRLSTAAVVDEEGGGRVPKVRNSRSRELIETFLELHRIQIAIIRDYEEREESQTRARLVEDGCHRAEVERIGDQLAAYTLSGEGVSVGTQATASISPTCSGPAQSEILPNPEATSSPAATTQAPLVTIPPSDLTLTALINNRLQNKIPSLEDHRCAICLSIAYRPVLLPGCQHLFCLRCLVKLQRSFFASLRSRDGAGGEDRQRMGPGPMRSVGSMAAWVLYEQEAEYRETIRAQQRLREEVAAEREERLREDDAEQLAREALASRTEETREGTEAPTSTPSPGNNEPTATTPRSPPTAIKPRAASADCPLCRHPQAVALADGSHVSAEREAFMKLWFAREVKAKKKADLVEVEKEEALRLGLEQTSCVVM</sequence>
<dbReference type="Gene3D" id="3.30.40.10">
    <property type="entry name" value="Zinc/RING finger domain, C3HC4 (zinc finger)"/>
    <property type="match status" value="1"/>
</dbReference>
<dbReference type="GO" id="GO:0008270">
    <property type="term" value="F:zinc ion binding"/>
    <property type="evidence" value="ECO:0007669"/>
    <property type="project" value="UniProtKB-KW"/>
</dbReference>
<reference evidence="6" key="2">
    <citation type="journal article" date="2019" name="IMA Fungus">
        <title>Genome sequencing and comparison of five Tilletia species to identify candidate genes for the detection of regulated species infecting wheat.</title>
        <authorList>
            <person name="Nguyen H.D.T."/>
            <person name="Sultana T."/>
            <person name="Kesanakurti P."/>
            <person name="Hambleton S."/>
        </authorList>
    </citation>
    <scope>NUCLEOTIDE SEQUENCE</scope>
    <source>
        <strain evidence="6">DAOMC 236422</strain>
    </source>
</reference>
<evidence type="ECO:0000256" key="3">
    <source>
        <dbReference type="ARBA" id="ARBA00022833"/>
    </source>
</evidence>
<feature type="compositionally biased region" description="Polar residues" evidence="4">
    <location>
        <begin position="461"/>
        <end position="472"/>
    </location>
</feature>
<proteinExistence type="predicted"/>
<dbReference type="PANTHER" id="PTHR23327">
    <property type="entry name" value="RING FINGER PROTEIN 127"/>
    <property type="match status" value="1"/>
</dbReference>
<dbReference type="SMART" id="SM00184">
    <property type="entry name" value="RING"/>
    <property type="match status" value="1"/>
</dbReference>
<dbReference type="SUPFAM" id="SSF57850">
    <property type="entry name" value="RING/U-box"/>
    <property type="match status" value="1"/>
</dbReference>
<evidence type="ECO:0000256" key="1">
    <source>
        <dbReference type="ARBA" id="ARBA00022723"/>
    </source>
</evidence>